<organism evidence="1">
    <name type="scientific">Favella ehrenbergii</name>
    <dbReference type="NCBI Taxonomy" id="182087"/>
    <lineage>
        <taxon>Eukaryota</taxon>
        <taxon>Sar</taxon>
        <taxon>Alveolata</taxon>
        <taxon>Ciliophora</taxon>
        <taxon>Intramacronucleata</taxon>
        <taxon>Spirotrichea</taxon>
        <taxon>Choreotrichia</taxon>
        <taxon>Tintinnida</taxon>
        <taxon>Xystonellidae</taxon>
        <taxon>Favella</taxon>
    </lineage>
</organism>
<evidence type="ECO:0000313" key="1">
    <source>
        <dbReference type="EMBL" id="CAE0311757.1"/>
    </source>
</evidence>
<protein>
    <submittedName>
        <fullName evidence="1">Uncharacterized protein</fullName>
    </submittedName>
</protein>
<proteinExistence type="predicted"/>
<accession>A0A7S3MQ34</accession>
<gene>
    <name evidence="1" type="ORF">FEHR0123_LOCUS6677</name>
</gene>
<reference evidence="1" key="1">
    <citation type="submission" date="2021-01" db="EMBL/GenBank/DDBJ databases">
        <authorList>
            <person name="Corre E."/>
            <person name="Pelletier E."/>
            <person name="Niang G."/>
            <person name="Scheremetjew M."/>
            <person name="Finn R."/>
            <person name="Kale V."/>
            <person name="Holt S."/>
            <person name="Cochrane G."/>
            <person name="Meng A."/>
            <person name="Brown T."/>
            <person name="Cohen L."/>
        </authorList>
    </citation>
    <scope>NUCLEOTIDE SEQUENCE</scope>
    <source>
        <strain evidence="1">Fehren 1</strain>
    </source>
</reference>
<sequence>MDALANRASNLLQDVLVEVKIVALEHADVVGGVHQAVAIHFLPEFLTRVIHDSIKVVGQDLLMLSLHVHIIELGDEDGVIVARTVLSQALDDIVEVGAGLFAISGRVLVLNLPLVREDVQISVVTRIRGRSQRL</sequence>
<dbReference type="AlphaFoldDB" id="A0A7S3MQ34"/>
<name>A0A7S3MQ34_9SPIT</name>
<dbReference type="EMBL" id="HBIE01021912">
    <property type="protein sequence ID" value="CAE0311757.1"/>
    <property type="molecule type" value="Transcribed_RNA"/>
</dbReference>